<evidence type="ECO:0008006" key="7">
    <source>
        <dbReference type="Google" id="ProtNLM"/>
    </source>
</evidence>
<dbReference type="EMBL" id="BAABFX010000026">
    <property type="protein sequence ID" value="GAA4395714.1"/>
    <property type="molecule type" value="Genomic_DNA"/>
</dbReference>
<dbReference type="Proteomes" id="UP001500390">
    <property type="component" value="Unassembled WGS sequence"/>
</dbReference>
<sequence length="251" mass="25795">MIHPDDDMLAALALGESIPNDVAAHVGACATCSREVAALRSTLSVLREPVPALTAPPASVWDAVLTEIGAPPASLDAPSASLDAPPASLGAPADELSVRRERKERRGIPLVWVAGAAAAGILLGVAGGRLLGAEDPAPAPITVASAELGTLDTGQVKGSADVVRLDGQLDLAVRTDPIDAGDGYLEVWLINKDLERMVSIGVLRPDAPEQTFAIDQALIDQGYVIVDISREGFDAAPQHSGDSVVRGTLAT</sequence>
<name>A0ABP8JTF2_9MICO</name>
<accession>A0ABP8JTF2</accession>
<comment type="caution">
    <text evidence="5">The sequence shown here is derived from an EMBL/GenBank/DDBJ whole genome shotgun (WGS) entry which is preliminary data.</text>
</comment>
<organism evidence="5 6">
    <name type="scientific">Ornithinibacter aureus</name>
    <dbReference type="NCBI Taxonomy" id="622664"/>
    <lineage>
        <taxon>Bacteria</taxon>
        <taxon>Bacillati</taxon>
        <taxon>Actinomycetota</taxon>
        <taxon>Actinomycetes</taxon>
        <taxon>Micrococcales</taxon>
        <taxon>Intrasporangiaceae</taxon>
        <taxon>Ornithinibacter</taxon>
    </lineage>
</organism>
<gene>
    <name evidence="5" type="ORF">GCM10023153_17980</name>
</gene>
<keyword evidence="6" id="KW-1185">Reference proteome</keyword>
<evidence type="ECO:0000313" key="5">
    <source>
        <dbReference type="EMBL" id="GAA4395714.1"/>
    </source>
</evidence>
<evidence type="ECO:0000256" key="2">
    <source>
        <dbReference type="ARBA" id="ARBA00023163"/>
    </source>
</evidence>
<evidence type="ECO:0000256" key="4">
    <source>
        <dbReference type="SAM" id="Phobius"/>
    </source>
</evidence>
<dbReference type="Gene3D" id="1.10.10.1320">
    <property type="entry name" value="Anti-sigma factor, zinc-finger domain"/>
    <property type="match status" value="1"/>
</dbReference>
<dbReference type="InterPro" id="IPR041916">
    <property type="entry name" value="Anti_sigma_zinc_sf"/>
</dbReference>
<keyword evidence="4" id="KW-0472">Membrane</keyword>
<proteinExistence type="predicted"/>
<keyword evidence="1" id="KW-0805">Transcription regulation</keyword>
<keyword evidence="4" id="KW-1133">Transmembrane helix</keyword>
<feature type="transmembrane region" description="Helical" evidence="4">
    <location>
        <begin position="109"/>
        <end position="131"/>
    </location>
</feature>
<keyword evidence="2" id="KW-0804">Transcription</keyword>
<evidence type="ECO:0000313" key="6">
    <source>
        <dbReference type="Proteomes" id="UP001500390"/>
    </source>
</evidence>
<feature type="region of interest" description="Disordered" evidence="3">
    <location>
        <begin position="76"/>
        <end position="98"/>
    </location>
</feature>
<reference evidence="6" key="1">
    <citation type="journal article" date="2019" name="Int. J. Syst. Evol. Microbiol.">
        <title>The Global Catalogue of Microorganisms (GCM) 10K type strain sequencing project: providing services to taxonomists for standard genome sequencing and annotation.</title>
        <authorList>
            <consortium name="The Broad Institute Genomics Platform"/>
            <consortium name="The Broad Institute Genome Sequencing Center for Infectious Disease"/>
            <person name="Wu L."/>
            <person name="Ma J."/>
        </authorList>
    </citation>
    <scope>NUCLEOTIDE SEQUENCE [LARGE SCALE GENOMIC DNA]</scope>
    <source>
        <strain evidence="6">JCM 17738</strain>
    </source>
</reference>
<evidence type="ECO:0000256" key="3">
    <source>
        <dbReference type="SAM" id="MobiDB-lite"/>
    </source>
</evidence>
<keyword evidence="4" id="KW-0812">Transmembrane</keyword>
<feature type="compositionally biased region" description="Low complexity" evidence="3">
    <location>
        <begin position="76"/>
        <end position="94"/>
    </location>
</feature>
<evidence type="ECO:0000256" key="1">
    <source>
        <dbReference type="ARBA" id="ARBA00023015"/>
    </source>
</evidence>
<dbReference type="RefSeq" id="WP_159900305.1">
    <property type="nucleotide sequence ID" value="NZ_BAABFX010000026.1"/>
</dbReference>
<protein>
    <recommendedName>
        <fullName evidence="7">Anti-sigma factor</fullName>
    </recommendedName>
</protein>